<feature type="non-terminal residue" evidence="9">
    <location>
        <position position="858"/>
    </location>
</feature>
<comment type="caution">
    <text evidence="9">The sequence shown here is derived from an EMBL/GenBank/DDBJ whole genome shotgun (WGS) entry which is preliminary data.</text>
</comment>
<reference evidence="9" key="1">
    <citation type="submission" date="2021-05" db="EMBL/GenBank/DDBJ databases">
        <title>Energy efficiency and biological interactions define the core microbiome of deep oligotrophic groundwater.</title>
        <authorList>
            <person name="Mehrshad M."/>
            <person name="Lopez-Fernandez M."/>
            <person name="Bell E."/>
            <person name="Bernier-Latmani R."/>
            <person name="Bertilsson S."/>
            <person name="Dopson M."/>
        </authorList>
    </citation>
    <scope>NUCLEOTIDE SEQUENCE</scope>
    <source>
        <strain evidence="9">Modern_marine.mb.64</strain>
    </source>
</reference>
<evidence type="ECO:0000313" key="9">
    <source>
        <dbReference type="EMBL" id="MBU2689357.1"/>
    </source>
</evidence>
<organism evidence="9 10">
    <name type="scientific">Eiseniibacteriota bacterium</name>
    <dbReference type="NCBI Taxonomy" id="2212470"/>
    <lineage>
        <taxon>Bacteria</taxon>
        <taxon>Candidatus Eiseniibacteriota</taxon>
    </lineage>
</organism>
<dbReference type="InterPro" id="IPR008757">
    <property type="entry name" value="Peptidase_M6-like_domain"/>
</dbReference>
<dbReference type="Gene3D" id="2.60.40.10">
    <property type="entry name" value="Immunoglobulins"/>
    <property type="match status" value="3"/>
</dbReference>
<feature type="signal peptide" evidence="6">
    <location>
        <begin position="1"/>
        <end position="22"/>
    </location>
</feature>
<dbReference type="GO" id="GO:0008237">
    <property type="term" value="F:metallopeptidase activity"/>
    <property type="evidence" value="ECO:0007669"/>
    <property type="project" value="UniProtKB-KW"/>
</dbReference>
<evidence type="ECO:0000256" key="4">
    <source>
        <dbReference type="ARBA" id="ARBA00023069"/>
    </source>
</evidence>
<evidence type="ECO:0000259" key="7">
    <source>
        <dbReference type="Pfam" id="PF05547"/>
    </source>
</evidence>
<protein>
    <submittedName>
        <fullName evidence="9">M6 family metalloprotease domain-containing protein</fullName>
    </submittedName>
</protein>
<comment type="subcellular location">
    <subcellularLocation>
        <location evidence="1">Cell projection</location>
        <location evidence="1">Cilium</location>
    </subcellularLocation>
    <subcellularLocation>
        <location evidence="2">Cytoplasm</location>
    </subcellularLocation>
</comment>
<evidence type="ECO:0000256" key="2">
    <source>
        <dbReference type="ARBA" id="ARBA00004496"/>
    </source>
</evidence>
<keyword evidence="9" id="KW-0482">Metalloprotease</keyword>
<dbReference type="NCBIfam" id="NF012200">
    <property type="entry name" value="choice_anch_D"/>
    <property type="match status" value="3"/>
</dbReference>
<dbReference type="InterPro" id="IPR024079">
    <property type="entry name" value="MetalloPept_cat_dom_sf"/>
</dbReference>
<dbReference type="InterPro" id="IPR053879">
    <property type="entry name" value="HYDIN_VesB_CFA65-like_Ig"/>
</dbReference>
<feature type="domain" description="HYDIN/VesB/CFA65-like Ig-like" evidence="8">
    <location>
        <begin position="740"/>
        <end position="821"/>
    </location>
</feature>
<dbReference type="Gene3D" id="3.40.390.10">
    <property type="entry name" value="Collagenase (Catalytic Domain)"/>
    <property type="match status" value="1"/>
</dbReference>
<dbReference type="Proteomes" id="UP000777784">
    <property type="component" value="Unassembled WGS sequence"/>
</dbReference>
<evidence type="ECO:0000256" key="5">
    <source>
        <dbReference type="ARBA" id="ARBA00023273"/>
    </source>
</evidence>
<keyword evidence="4" id="KW-0969">Cilium</keyword>
<dbReference type="NCBIfam" id="TIGR03296">
    <property type="entry name" value="M6dom_TIGR03296"/>
    <property type="match status" value="1"/>
</dbReference>
<evidence type="ECO:0000256" key="1">
    <source>
        <dbReference type="ARBA" id="ARBA00004138"/>
    </source>
</evidence>
<dbReference type="PANTHER" id="PTHR41775:SF1">
    <property type="entry name" value="PEPTIDASE M6-LIKE DOMAIN-CONTAINING PROTEIN"/>
    <property type="match status" value="1"/>
</dbReference>
<sequence length="858" mass="90447">MRCSGWVLGCAVCLLAFAVVQADSHTEAVGSIPSFMPLDPDIIDRMKERGEEIPISRTEARFASQGGRSVNALSRTPDKLTETVKAIVILIEFTDNPPGGPTIRYSPTVFDDMLFGTTYVRGGADPTTDRTLKNFYNEISYGEVDIITLNLPSSVGWVTAPNSYTYYCDNDGTHDNGFGPYPRNVQRLVMEAVMAADPYVDFSQYASGGKVQNLFIVHSGSGAEWNGYETLIWSHAWSIDTNDGWGTTPPDLYVDGVQITNYSMEPECGGNTTGEGGSTSGPWLPAVGVYAHEFGHVLGLPDEYDYGSQSSGTGRYSLMAGGSWNRSPNISECSGNSPAHPSAWGIMQLGFATPVEVLGCLPDTDIPPIETTGSDAIFKLINPSSSGQEYWLVENRQQIGFDEGLIRISPNAHGVLIYHVDEDVMDRNYWRPNEAECVSGGTYRGEDNCDCSSLPPNPSNGEKWYGISIEQADGSYDLELGNNSGDSQDFYNSITGYAAFNESTIPNCTSYDDCGTYISVENISGSTGTMSADFYGPADCLAAPSTLDFGTVAVGGFADDSFTITNTALGTLAGTVSETCSDFNVISGGGSYSLNAGQSVTVTVRFAPTSSGPHSCAIETGSPCCGDVSCSGVGEDPPLCSVDTEEIDFGFMFIGENADAPFTITNTGGGTLTGTVSASDPNYSIVSGGGPYSLGAGQSVVVTVRFEPVIPGDNNCMIETGTDCENVSCVGMSDYPAACSVSPTNLDFGEVDIGSTLYKTFTITNIGGSTLTGTVSESCDHYSITGGGGSYSLGADESKLVTVRYAPASAGIHQCTIETGTDCADVSCTGDGDYAPDCDVNPTSLDFGEVMLGAYADL</sequence>
<dbReference type="PANTHER" id="PTHR41775">
    <property type="entry name" value="SECRETED PROTEIN-RELATED"/>
    <property type="match status" value="1"/>
</dbReference>
<dbReference type="Pfam" id="PF05547">
    <property type="entry name" value="Peptidase_M6"/>
    <property type="match status" value="1"/>
</dbReference>
<feature type="chain" id="PRO_5037554251" evidence="6">
    <location>
        <begin position="23"/>
        <end position="858"/>
    </location>
</feature>
<evidence type="ECO:0000256" key="3">
    <source>
        <dbReference type="ARBA" id="ARBA00022490"/>
    </source>
</evidence>
<dbReference type="GO" id="GO:0006508">
    <property type="term" value="P:proteolysis"/>
    <property type="evidence" value="ECO:0007669"/>
    <property type="project" value="InterPro"/>
</dbReference>
<proteinExistence type="predicted"/>
<dbReference type="SUPFAM" id="SSF55486">
    <property type="entry name" value="Metalloproteases ('zincins'), catalytic domain"/>
    <property type="match status" value="1"/>
</dbReference>
<keyword evidence="3" id="KW-0963">Cytoplasm</keyword>
<evidence type="ECO:0000259" key="8">
    <source>
        <dbReference type="Pfam" id="PF22544"/>
    </source>
</evidence>
<evidence type="ECO:0000313" key="10">
    <source>
        <dbReference type="Proteomes" id="UP000777784"/>
    </source>
</evidence>
<gene>
    <name evidence="9" type="ORF">KJ970_00390</name>
</gene>
<keyword evidence="9" id="KW-0645">Protease</keyword>
<keyword evidence="9" id="KW-0378">Hydrolase</keyword>
<dbReference type="EMBL" id="JAHJDP010000004">
    <property type="protein sequence ID" value="MBU2689357.1"/>
    <property type="molecule type" value="Genomic_DNA"/>
</dbReference>
<evidence type="ECO:0000256" key="6">
    <source>
        <dbReference type="SAM" id="SignalP"/>
    </source>
</evidence>
<feature type="domain" description="Peptidase M6-like" evidence="7">
    <location>
        <begin position="83"/>
        <end position="336"/>
    </location>
</feature>
<dbReference type="InterPro" id="IPR013783">
    <property type="entry name" value="Ig-like_fold"/>
</dbReference>
<dbReference type="GO" id="GO:0005737">
    <property type="term" value="C:cytoplasm"/>
    <property type="evidence" value="ECO:0007669"/>
    <property type="project" value="UniProtKB-SubCell"/>
</dbReference>
<keyword evidence="5" id="KW-0966">Cell projection</keyword>
<accession>A0A948RTV3</accession>
<dbReference type="Pfam" id="PF22544">
    <property type="entry name" value="HYDIN_VesB_CFA65-like_Ig"/>
    <property type="match status" value="1"/>
</dbReference>
<dbReference type="AlphaFoldDB" id="A0A948RTV3"/>
<keyword evidence="6" id="KW-0732">Signal</keyword>
<name>A0A948RTV3_UNCEI</name>